<dbReference type="InterPro" id="IPR048469">
    <property type="entry name" value="YchJ-like_M"/>
</dbReference>
<sequence>MNQQQLCPCGSNKIYEECCSLIHQDYKKAESAEQLMCARYAAFVVHDIDFIYNTFHPSTRRFQNKKDIESWARESKWMQLEVIKATTNTVDFKAHYLDSNMNVQIHHEKSNFKQVQNVWFYVDGKILS</sequence>
<dbReference type="RefSeq" id="WP_190302695.1">
    <property type="nucleotide sequence ID" value="NZ_JACOIJ010000031.1"/>
</dbReference>
<comment type="caution">
    <text evidence="2">The sequence shown here is derived from an EMBL/GenBank/DDBJ whole genome shotgun (WGS) entry which is preliminary data.</text>
</comment>
<name>A0ABR7YH09_9SPHI</name>
<dbReference type="InterPro" id="IPR032710">
    <property type="entry name" value="NTF2-like_dom_sf"/>
</dbReference>
<evidence type="ECO:0000313" key="2">
    <source>
        <dbReference type="EMBL" id="MBD1430582.1"/>
    </source>
</evidence>
<dbReference type="InterPro" id="IPR004027">
    <property type="entry name" value="SEC_C_motif"/>
</dbReference>
<dbReference type="Pfam" id="PF02810">
    <property type="entry name" value="SEC-C"/>
    <property type="match status" value="1"/>
</dbReference>
<reference evidence="2 3" key="1">
    <citation type="submission" date="2020-08" db="EMBL/GenBank/DDBJ databases">
        <title>Sphingobacterium sp. DN04309 isolated from aquaculture water.</title>
        <authorList>
            <person name="Zhang M."/>
        </authorList>
    </citation>
    <scope>NUCLEOTIDE SEQUENCE [LARGE SCALE GENOMIC DNA]</scope>
    <source>
        <strain evidence="2 3">DN04309</strain>
    </source>
</reference>
<feature type="domain" description="YchJ-like middle NTF2-like" evidence="1">
    <location>
        <begin position="31"/>
        <end position="124"/>
    </location>
</feature>
<dbReference type="SUPFAM" id="SSF54427">
    <property type="entry name" value="NTF2-like"/>
    <property type="match status" value="1"/>
</dbReference>
<accession>A0ABR7YH09</accession>
<dbReference type="PANTHER" id="PTHR33747">
    <property type="entry name" value="UPF0225 PROTEIN SCO1677"/>
    <property type="match status" value="1"/>
</dbReference>
<dbReference type="EMBL" id="JACOIJ010000031">
    <property type="protein sequence ID" value="MBD1430582.1"/>
    <property type="molecule type" value="Genomic_DNA"/>
</dbReference>
<protein>
    <submittedName>
        <fullName evidence="2">SEC-C domain-containing protein</fullName>
    </submittedName>
</protein>
<dbReference type="Proteomes" id="UP000651271">
    <property type="component" value="Unassembled WGS sequence"/>
</dbReference>
<dbReference type="Gene3D" id="3.10.450.50">
    <property type="match status" value="1"/>
</dbReference>
<evidence type="ECO:0000313" key="3">
    <source>
        <dbReference type="Proteomes" id="UP000651271"/>
    </source>
</evidence>
<proteinExistence type="predicted"/>
<dbReference type="Pfam" id="PF17775">
    <property type="entry name" value="YchJ_M-like"/>
    <property type="match status" value="1"/>
</dbReference>
<keyword evidence="3" id="KW-1185">Reference proteome</keyword>
<gene>
    <name evidence="2" type="ORF">H8B04_13615</name>
</gene>
<organism evidence="2 3">
    <name type="scientific">Sphingobacterium litopenaei</name>
    <dbReference type="NCBI Taxonomy" id="2763500"/>
    <lineage>
        <taxon>Bacteria</taxon>
        <taxon>Pseudomonadati</taxon>
        <taxon>Bacteroidota</taxon>
        <taxon>Sphingobacteriia</taxon>
        <taxon>Sphingobacteriales</taxon>
        <taxon>Sphingobacteriaceae</taxon>
        <taxon>Sphingobacterium</taxon>
    </lineage>
</organism>
<dbReference type="PANTHER" id="PTHR33747:SF1">
    <property type="entry name" value="ADENYLATE CYCLASE-ASSOCIATED CAP C-TERMINAL DOMAIN-CONTAINING PROTEIN"/>
    <property type="match status" value="1"/>
</dbReference>
<evidence type="ECO:0000259" key="1">
    <source>
        <dbReference type="Pfam" id="PF17775"/>
    </source>
</evidence>